<dbReference type="GO" id="GO:0004674">
    <property type="term" value="F:protein serine/threonine kinase activity"/>
    <property type="evidence" value="ECO:0007669"/>
    <property type="project" value="UniProtKB-KW"/>
</dbReference>
<dbReference type="CDD" id="cd16936">
    <property type="entry name" value="HATPase_RsbW-like"/>
    <property type="match status" value="1"/>
</dbReference>
<gene>
    <name evidence="3" type="ORF">FV139_10770</name>
</gene>
<evidence type="ECO:0000256" key="1">
    <source>
        <dbReference type="ARBA" id="ARBA00022527"/>
    </source>
</evidence>
<accession>A0A5C9A2A4</accession>
<dbReference type="Pfam" id="PF13581">
    <property type="entry name" value="HATPase_c_2"/>
    <property type="match status" value="1"/>
</dbReference>
<organism evidence="3 4">
    <name type="scientific">Parahaliea maris</name>
    <dbReference type="NCBI Taxonomy" id="2716870"/>
    <lineage>
        <taxon>Bacteria</taxon>
        <taxon>Pseudomonadati</taxon>
        <taxon>Pseudomonadota</taxon>
        <taxon>Gammaproteobacteria</taxon>
        <taxon>Cellvibrionales</taxon>
        <taxon>Halieaceae</taxon>
        <taxon>Parahaliea</taxon>
    </lineage>
</organism>
<dbReference type="AlphaFoldDB" id="A0A5C9A2A4"/>
<dbReference type="InterPro" id="IPR003594">
    <property type="entry name" value="HATPase_dom"/>
</dbReference>
<feature type="domain" description="Histidine kinase/HSP90-like ATPase" evidence="2">
    <location>
        <begin position="11"/>
        <end position="127"/>
    </location>
</feature>
<dbReference type="PANTHER" id="PTHR35526">
    <property type="entry name" value="ANTI-SIGMA-F FACTOR RSBW-RELATED"/>
    <property type="match status" value="1"/>
</dbReference>
<evidence type="ECO:0000259" key="2">
    <source>
        <dbReference type="Pfam" id="PF13581"/>
    </source>
</evidence>
<keyword evidence="3" id="KW-0547">Nucleotide-binding</keyword>
<keyword evidence="1" id="KW-0723">Serine/threonine-protein kinase</keyword>
<dbReference type="RefSeq" id="WP_148068424.1">
    <property type="nucleotide sequence ID" value="NZ_VRZA01000003.1"/>
</dbReference>
<dbReference type="InterPro" id="IPR050267">
    <property type="entry name" value="Anti-sigma-factor_SerPK"/>
</dbReference>
<keyword evidence="1" id="KW-0418">Kinase</keyword>
<proteinExistence type="predicted"/>
<evidence type="ECO:0000313" key="4">
    <source>
        <dbReference type="Proteomes" id="UP000321039"/>
    </source>
</evidence>
<dbReference type="Gene3D" id="3.30.565.10">
    <property type="entry name" value="Histidine kinase-like ATPase, C-terminal domain"/>
    <property type="match status" value="1"/>
</dbReference>
<sequence length="137" mass="15274">MKLSLNRELSEIERIVAARRAYFAKHNLPGSLAYTVDLATEELFVNMIRHNNQAREKIILEFEAVDNGISVRLTDREITAFDPASAAPADIATPLEERAVGGLGLHLVRQLVGAVHCERRDDRTTLSFLARKEAAHV</sequence>
<comment type="caution">
    <text evidence="3">The sequence shown here is derived from an EMBL/GenBank/DDBJ whole genome shotgun (WGS) entry which is preliminary data.</text>
</comment>
<evidence type="ECO:0000313" key="3">
    <source>
        <dbReference type="EMBL" id="TXS94082.1"/>
    </source>
</evidence>
<reference evidence="3 4" key="1">
    <citation type="submission" date="2019-08" db="EMBL/GenBank/DDBJ databases">
        <title>Parahaliea maris sp. nov., isolated from the surface seawater.</title>
        <authorList>
            <person name="Liu Y."/>
        </authorList>
    </citation>
    <scope>NUCLEOTIDE SEQUENCE [LARGE SCALE GENOMIC DNA]</scope>
    <source>
        <strain evidence="3 4">HSLHS9</strain>
    </source>
</reference>
<name>A0A5C9A2A4_9GAMM</name>
<dbReference type="EMBL" id="VRZA01000003">
    <property type="protein sequence ID" value="TXS94082.1"/>
    <property type="molecule type" value="Genomic_DNA"/>
</dbReference>
<dbReference type="InterPro" id="IPR036890">
    <property type="entry name" value="HATPase_C_sf"/>
</dbReference>
<keyword evidence="4" id="KW-1185">Reference proteome</keyword>
<keyword evidence="1" id="KW-0808">Transferase</keyword>
<keyword evidence="3" id="KW-0067">ATP-binding</keyword>
<dbReference type="GO" id="GO:0005524">
    <property type="term" value="F:ATP binding"/>
    <property type="evidence" value="ECO:0007669"/>
    <property type="project" value="UniProtKB-KW"/>
</dbReference>
<dbReference type="Proteomes" id="UP000321039">
    <property type="component" value="Unassembled WGS sequence"/>
</dbReference>
<protein>
    <submittedName>
        <fullName evidence="3">ATP-binding protein</fullName>
    </submittedName>
</protein>